<proteinExistence type="predicted"/>
<dbReference type="Proteomes" id="UP001241377">
    <property type="component" value="Unassembled WGS sequence"/>
</dbReference>
<reference evidence="1" key="1">
    <citation type="submission" date="2023-04" db="EMBL/GenBank/DDBJ databases">
        <title>Draft Genome sequencing of Naganishia species isolated from polar environments using Oxford Nanopore Technology.</title>
        <authorList>
            <person name="Leo P."/>
            <person name="Venkateswaran K."/>
        </authorList>
    </citation>
    <scope>NUCLEOTIDE SEQUENCE</scope>
    <source>
        <strain evidence="1">MNA-CCFEE 5261</strain>
    </source>
</reference>
<dbReference type="EMBL" id="JASBWR010000125">
    <property type="protein sequence ID" value="KAJ9093281.1"/>
    <property type="molecule type" value="Genomic_DNA"/>
</dbReference>
<organism evidence="1 2">
    <name type="scientific">Naganishia cerealis</name>
    <dbReference type="NCBI Taxonomy" id="610337"/>
    <lineage>
        <taxon>Eukaryota</taxon>
        <taxon>Fungi</taxon>
        <taxon>Dikarya</taxon>
        <taxon>Basidiomycota</taxon>
        <taxon>Agaricomycotina</taxon>
        <taxon>Tremellomycetes</taxon>
        <taxon>Filobasidiales</taxon>
        <taxon>Filobasidiaceae</taxon>
        <taxon>Naganishia</taxon>
    </lineage>
</organism>
<protein>
    <submittedName>
        <fullName evidence="1">Uncharacterized protein</fullName>
    </submittedName>
</protein>
<evidence type="ECO:0000313" key="1">
    <source>
        <dbReference type="EMBL" id="KAJ9093281.1"/>
    </source>
</evidence>
<accession>A0ACC2V3P9</accession>
<gene>
    <name evidence="1" type="ORF">QFC19_008408</name>
</gene>
<sequence>MTVPQIPVWLDCDPGNDDAFAILLAAFHPQFKLVGISTVHGNAPLSMTTHNALGLLEVLGLEQNEVKVYAGAEVPLVKKPHYALDVHGKSGIGGAQLPENPRIAVSRDKDYLTAMKDAIEAYNGQLCIVATGTLTNLVHLFQKWPQLKQSVKLISIMGGAFDLGNATKYAEFNFYADPHAAKFIVEDPQLSYKTVLAPLNYTHKSIANLVTRSKLYNPENSELNSNLRLTFHKILMFYYSSYIKNPAFIEGPPVHDPLALFLVIKMLALVNGEKPSKFEYHRVDIKVVVDGEHEGESVACGNSELGVVVGDSTDFGEFWSYVETALRNADHHVQGHAL</sequence>
<comment type="caution">
    <text evidence="1">The sequence shown here is derived from an EMBL/GenBank/DDBJ whole genome shotgun (WGS) entry which is preliminary data.</text>
</comment>
<name>A0ACC2V3P9_9TREE</name>
<keyword evidence="2" id="KW-1185">Reference proteome</keyword>
<evidence type="ECO:0000313" key="2">
    <source>
        <dbReference type="Proteomes" id="UP001241377"/>
    </source>
</evidence>